<sequence>MTERRVRIVAPEPHYTLFDSTRNDLPEIIVVNDALLAFQHHEIFPWHLEINIQAEELVERGMPSPDESKLLLEIGDMIESAIEGKNALFLARSTWDGLRQLSFRVHDPELANDTLQSLLADKPNTRFWEYRMHHDPEWQEAGYIFSLFPLANGPDG</sequence>
<organism evidence="2 3">
    <name type="scientific">Luteimonas endophytica</name>
    <dbReference type="NCBI Taxonomy" id="3042023"/>
    <lineage>
        <taxon>Bacteria</taxon>
        <taxon>Pseudomonadati</taxon>
        <taxon>Pseudomonadota</taxon>
        <taxon>Gammaproteobacteria</taxon>
        <taxon>Lysobacterales</taxon>
        <taxon>Lysobacteraceae</taxon>
        <taxon>Luteimonas</taxon>
    </lineage>
</organism>
<reference evidence="2 3" key="1">
    <citation type="submission" date="2023-04" db="EMBL/GenBank/DDBJ databases">
        <title>Luteimonas endophyticus RD2P54.</title>
        <authorList>
            <person name="Sun J.-Q."/>
        </authorList>
    </citation>
    <scope>NUCLEOTIDE SEQUENCE [LARGE SCALE GENOMIC DNA]</scope>
    <source>
        <strain evidence="2 3">RD2P54</strain>
    </source>
</reference>
<evidence type="ECO:0000259" key="1">
    <source>
        <dbReference type="Pfam" id="PF05117"/>
    </source>
</evidence>
<comment type="caution">
    <text evidence="2">The sequence shown here is derived from an EMBL/GenBank/DDBJ whole genome shotgun (WGS) entry which is preliminary data.</text>
</comment>
<evidence type="ECO:0000313" key="2">
    <source>
        <dbReference type="EMBL" id="MDH5821973.1"/>
    </source>
</evidence>
<keyword evidence="3" id="KW-1185">Reference proteome</keyword>
<dbReference type="Proteomes" id="UP001156940">
    <property type="component" value="Unassembled WGS sequence"/>
</dbReference>
<evidence type="ECO:0000313" key="3">
    <source>
        <dbReference type="Proteomes" id="UP001156940"/>
    </source>
</evidence>
<dbReference type="InterPro" id="IPR016097">
    <property type="entry name" value="DUF695"/>
</dbReference>
<proteinExistence type="predicted"/>
<gene>
    <name evidence="2" type="ORF">QFW77_03060</name>
</gene>
<accession>A0ABT6J574</accession>
<protein>
    <submittedName>
        <fullName evidence="2">DUF695 domain-containing protein</fullName>
    </submittedName>
</protein>
<feature type="domain" description="DUF695" evidence="1">
    <location>
        <begin position="18"/>
        <end position="139"/>
    </location>
</feature>
<dbReference type="RefSeq" id="WP_280572804.1">
    <property type="nucleotide sequence ID" value="NZ_JARXRM010000016.1"/>
</dbReference>
<dbReference type="EMBL" id="JARXRM010000016">
    <property type="protein sequence ID" value="MDH5821973.1"/>
    <property type="molecule type" value="Genomic_DNA"/>
</dbReference>
<dbReference type="Pfam" id="PF05117">
    <property type="entry name" value="DUF695"/>
    <property type="match status" value="1"/>
</dbReference>
<name>A0ABT6J574_9GAMM</name>